<organism evidence="1 2">
    <name type="scientific">Clarias magur</name>
    <name type="common">Asian catfish</name>
    <name type="synonym">Macropteronotus magur</name>
    <dbReference type="NCBI Taxonomy" id="1594786"/>
    <lineage>
        <taxon>Eukaryota</taxon>
        <taxon>Metazoa</taxon>
        <taxon>Chordata</taxon>
        <taxon>Craniata</taxon>
        <taxon>Vertebrata</taxon>
        <taxon>Euteleostomi</taxon>
        <taxon>Actinopterygii</taxon>
        <taxon>Neopterygii</taxon>
        <taxon>Teleostei</taxon>
        <taxon>Ostariophysi</taxon>
        <taxon>Siluriformes</taxon>
        <taxon>Clariidae</taxon>
        <taxon>Clarias</taxon>
    </lineage>
</organism>
<gene>
    <name evidence="1" type="primary">Sbt3.16</name>
    <name evidence="1" type="ORF">DAT39_013202</name>
</gene>
<accession>A0A8J4TYK9</accession>
<keyword evidence="2" id="KW-1185">Reference proteome</keyword>
<comment type="caution">
    <text evidence="1">The sequence shown here is derived from an EMBL/GenBank/DDBJ whole genome shotgun (WGS) entry which is preliminary data.</text>
</comment>
<dbReference type="AlphaFoldDB" id="A0A8J4TYK9"/>
<protein>
    <submittedName>
        <fullName evidence="1">Subtilisin-like protease SBT3.16</fullName>
    </submittedName>
</protein>
<evidence type="ECO:0000313" key="2">
    <source>
        <dbReference type="Proteomes" id="UP000727407"/>
    </source>
</evidence>
<dbReference type="EMBL" id="QNUK01000249">
    <property type="protein sequence ID" value="KAF5897083.1"/>
    <property type="molecule type" value="Genomic_DNA"/>
</dbReference>
<evidence type="ECO:0000313" key="1">
    <source>
        <dbReference type="EMBL" id="KAF5897083.1"/>
    </source>
</evidence>
<keyword evidence="1" id="KW-0378">Hydrolase</keyword>
<dbReference type="Proteomes" id="UP000727407">
    <property type="component" value="Unassembled WGS sequence"/>
</dbReference>
<name>A0A8J4TYK9_CLAMG</name>
<keyword evidence="1" id="KW-0645">Protease</keyword>
<dbReference type="GO" id="GO:0006508">
    <property type="term" value="P:proteolysis"/>
    <property type="evidence" value="ECO:0007669"/>
    <property type="project" value="UniProtKB-KW"/>
</dbReference>
<sequence length="53" mass="6135">MRLQQIDGGNHSWRAQCTEQQGFNEVSCVPSFIQAGPYRKEHQSSVGRHHHHH</sequence>
<proteinExistence type="predicted"/>
<dbReference type="GO" id="GO:0008233">
    <property type="term" value="F:peptidase activity"/>
    <property type="evidence" value="ECO:0007669"/>
    <property type="project" value="UniProtKB-KW"/>
</dbReference>
<reference evidence="1" key="1">
    <citation type="submission" date="2020-07" db="EMBL/GenBank/DDBJ databases">
        <title>Clarias magur genome sequencing, assembly and annotation.</title>
        <authorList>
            <person name="Kushwaha B."/>
            <person name="Kumar R."/>
            <person name="Das P."/>
            <person name="Joshi C.G."/>
            <person name="Kumar D."/>
            <person name="Nagpure N.S."/>
            <person name="Pandey M."/>
            <person name="Agarwal S."/>
            <person name="Srivastava S."/>
            <person name="Singh M."/>
            <person name="Sahoo L."/>
            <person name="Jayasankar P."/>
            <person name="Meher P.K."/>
            <person name="Koringa P.G."/>
            <person name="Iquebal M.A."/>
            <person name="Das S.P."/>
            <person name="Bit A."/>
            <person name="Patnaik S."/>
            <person name="Patel N."/>
            <person name="Shah T.M."/>
            <person name="Hinsu A."/>
            <person name="Jena J.K."/>
        </authorList>
    </citation>
    <scope>NUCLEOTIDE SEQUENCE</scope>
    <source>
        <strain evidence="1">CIFAMagur01</strain>
        <tissue evidence="1">Testis</tissue>
    </source>
</reference>